<keyword evidence="3" id="KW-1185">Reference proteome</keyword>
<name>A0A9Q0LCS1_ANAIG</name>
<dbReference type="Proteomes" id="UP001149090">
    <property type="component" value="Unassembled WGS sequence"/>
</dbReference>
<dbReference type="AlphaFoldDB" id="A0A9Q0LCS1"/>
<feature type="transmembrane region" description="Helical" evidence="1">
    <location>
        <begin position="28"/>
        <end position="48"/>
    </location>
</feature>
<keyword evidence="1" id="KW-0812">Transmembrane</keyword>
<keyword evidence="1" id="KW-1133">Transmembrane helix</keyword>
<evidence type="ECO:0000313" key="2">
    <source>
        <dbReference type="EMBL" id="KAJ5070492.1"/>
    </source>
</evidence>
<evidence type="ECO:0000313" key="3">
    <source>
        <dbReference type="Proteomes" id="UP001149090"/>
    </source>
</evidence>
<protein>
    <submittedName>
        <fullName evidence="2">Uncharacterized protein</fullName>
    </submittedName>
</protein>
<dbReference type="EMBL" id="JAPDFW010000095">
    <property type="protein sequence ID" value="KAJ5070492.1"/>
    <property type="molecule type" value="Genomic_DNA"/>
</dbReference>
<accession>A0A9Q0LCS1</accession>
<organism evidence="2 3">
    <name type="scientific">Anaeramoeba ignava</name>
    <name type="common">Anaerobic marine amoeba</name>
    <dbReference type="NCBI Taxonomy" id="1746090"/>
    <lineage>
        <taxon>Eukaryota</taxon>
        <taxon>Metamonada</taxon>
        <taxon>Anaeramoebidae</taxon>
        <taxon>Anaeramoeba</taxon>
    </lineage>
</organism>
<reference evidence="2" key="1">
    <citation type="submission" date="2022-10" db="EMBL/GenBank/DDBJ databases">
        <title>Novel sulphate-reducing endosymbionts in the free-living metamonad Anaeramoeba.</title>
        <authorList>
            <person name="Jerlstrom-Hultqvist J."/>
            <person name="Cepicka I."/>
            <person name="Gallot-Lavallee L."/>
            <person name="Salas-Leiva D."/>
            <person name="Curtis B.A."/>
            <person name="Zahonova K."/>
            <person name="Pipaliya S."/>
            <person name="Dacks J."/>
            <person name="Roger A.J."/>
        </authorList>
    </citation>
    <scope>NUCLEOTIDE SEQUENCE</scope>
    <source>
        <strain evidence="2">BMAN</strain>
    </source>
</reference>
<keyword evidence="1" id="KW-0472">Membrane</keyword>
<evidence type="ECO:0000256" key="1">
    <source>
        <dbReference type="SAM" id="Phobius"/>
    </source>
</evidence>
<comment type="caution">
    <text evidence="2">The sequence shown here is derived from an EMBL/GenBank/DDBJ whole genome shotgun (WGS) entry which is preliminary data.</text>
</comment>
<proteinExistence type="predicted"/>
<sequence length="86" mass="10145">MDFDQEPMKIFFKNFEFQQEIQEIKEMLSIYIFNLIFFTFAIASAVSLKITTFIKTSKSQKIHQTIRISIEYPILSSWLFTSSTSS</sequence>
<gene>
    <name evidence="2" type="ORF">M0811_10964</name>
</gene>